<dbReference type="OrthoDB" id="7573469at2"/>
<dbReference type="InterPro" id="IPR011322">
    <property type="entry name" value="N-reg_PII-like_a/b"/>
</dbReference>
<reference evidence="2 3" key="1">
    <citation type="submission" date="2019-08" db="EMBL/GenBank/DDBJ databases">
        <title>Sphingorhabdus soil sp. nov., isolated from arctic soil.</title>
        <authorList>
            <person name="Liu Y."/>
        </authorList>
    </citation>
    <scope>NUCLEOTIDE SEQUENCE [LARGE SCALE GENOMIC DNA]</scope>
    <source>
        <strain evidence="2 3">D-2Q-5-6</strain>
    </source>
</reference>
<keyword evidence="3" id="KW-1185">Reference proteome</keyword>
<protein>
    <submittedName>
        <fullName evidence="2">DUF2007 domain-containing protein</fullName>
    </submittedName>
</protein>
<dbReference type="Proteomes" id="UP000321129">
    <property type="component" value="Unassembled WGS sequence"/>
</dbReference>
<evidence type="ECO:0000259" key="1">
    <source>
        <dbReference type="Pfam" id="PF09413"/>
    </source>
</evidence>
<dbReference type="RefSeq" id="WP_147121504.1">
    <property type="nucleotide sequence ID" value="NZ_VOPY01000001.1"/>
</dbReference>
<dbReference type="SUPFAM" id="SSF54913">
    <property type="entry name" value="GlnB-like"/>
    <property type="match status" value="1"/>
</dbReference>
<proteinExistence type="predicted"/>
<organism evidence="2 3">
    <name type="scientific">Flavisphingopyxis soli</name>
    <dbReference type="NCBI Taxonomy" id="2601267"/>
    <lineage>
        <taxon>Bacteria</taxon>
        <taxon>Pseudomonadati</taxon>
        <taxon>Pseudomonadota</taxon>
        <taxon>Alphaproteobacteria</taxon>
        <taxon>Sphingomonadales</taxon>
        <taxon>Sphingopyxidaceae</taxon>
        <taxon>Flavisphingopyxis</taxon>
    </lineage>
</organism>
<feature type="domain" description="DUF2007" evidence="1">
    <location>
        <begin position="4"/>
        <end position="65"/>
    </location>
</feature>
<evidence type="ECO:0000313" key="2">
    <source>
        <dbReference type="EMBL" id="TXC73668.1"/>
    </source>
</evidence>
<dbReference type="AlphaFoldDB" id="A0A5C6US26"/>
<gene>
    <name evidence="2" type="ORF">FSZ31_02715</name>
</gene>
<dbReference type="Pfam" id="PF09413">
    <property type="entry name" value="DUF2007"/>
    <property type="match status" value="1"/>
</dbReference>
<comment type="caution">
    <text evidence="2">The sequence shown here is derived from an EMBL/GenBank/DDBJ whole genome shotgun (WGS) entry which is preliminary data.</text>
</comment>
<name>A0A5C6US26_9SPHN</name>
<sequence length="77" mass="8071">MSLVEVARFPNGMEAEIVRTRLASEGIMAFCFDGGMNIADGAGLLIPVRVMVIPDDLADARAILVDTGLLDPPEAAA</sequence>
<dbReference type="Gene3D" id="3.30.70.790">
    <property type="entry name" value="UreE, C-terminal domain"/>
    <property type="match status" value="1"/>
</dbReference>
<accession>A0A5C6US26</accession>
<dbReference type="EMBL" id="VOPY01000001">
    <property type="protein sequence ID" value="TXC73668.1"/>
    <property type="molecule type" value="Genomic_DNA"/>
</dbReference>
<dbReference type="InterPro" id="IPR018551">
    <property type="entry name" value="DUF2007"/>
</dbReference>
<evidence type="ECO:0000313" key="3">
    <source>
        <dbReference type="Proteomes" id="UP000321129"/>
    </source>
</evidence>